<dbReference type="InterPro" id="IPR003961">
    <property type="entry name" value="FN3_dom"/>
</dbReference>
<dbReference type="OrthoDB" id="1447704at2"/>
<gene>
    <name evidence="4" type="ORF">A4R26_07280</name>
</gene>
<dbReference type="InterPro" id="IPR026341">
    <property type="entry name" value="T9SS_type_B"/>
</dbReference>
<dbReference type="InterPro" id="IPR035986">
    <property type="entry name" value="PKD_dom_sf"/>
</dbReference>
<feature type="domain" description="PKD" evidence="1">
    <location>
        <begin position="2640"/>
        <end position="2721"/>
    </location>
</feature>
<dbReference type="EMBL" id="LWBP01000232">
    <property type="protein sequence ID" value="OQP48899.1"/>
    <property type="molecule type" value="Genomic_DNA"/>
</dbReference>
<sequence>MQKFCSKGFLILLLFVISFIPNRSIAQIDVAIGSGTTTNTDWTWPCPLPDMVDASRMQFLFLASELSAAGMSAGTINAIRFTVTDLGMYVDPSNPNNSAADKLTLKIGTTATASLSTNGWEPNTNTVFTANSHLPTLGANSFAFNSPFYWNGVDNIVIEICTDASNGSTRSANPYITYTTGLPFNASRSIGENFLGGLCDKNNNAVRGDQTTRPNIIFNWTVAQPCTNGSLTAGTAVSNKVSVCMNETFRLGLNGSSMATGLTYQWQSSANGLAWTDIANATEASLSLTQTATSWYRCIVTCSSGGTATSASIQVLTPLPLSGTFTIDKSLPAGSGNFKTFNDAYNHIKCGINGPVVFNVAPNSGIYNEQLIIEPIPGASAVNTITFNGAPGAAIEYNADNQDQRAIIKLNGADYFRFNNLTVNATATGYSGYGYCFQLLNDADFNIINNCTINTDVSSNSANYAGIVVNGSDRSATQEMISQCDNNIFQNNTITGGYYGITLVSASSAPNGSNIISKNKLYDFALGGIYVACSFNTQIDSNLISRPVRSEDYATVYGIYAININTRLAISKNTITHIFNGASDWASFYGIYFTSAASVGGLENVVSNNLIYNINGGATVYGIYNSLSHNALYHHNTVSLDGIMNNAINDNFVTGFYLEGATGVQLYNNNISVTRDGPATNTAIWFATFSSDIQSNNNNLYVSPGVGVRRTGYVHGNNRLLLNNWVAATGLDNNSIAADPVFVNLATGDLHPGNPALNNMGATTTGITTDITGVTRNSPPDAGAFEINPPACTTPPTAGTAAFNKSAVCVGESVTFDLTGNTIGAVQTYQLQSAAAAAGPFTAEGSLSTNPVFFITATTTKFYRISVTCSGNTAITPPVELTVFQAFPSGTYTINKNAPASATNFVSFNAAYGALGCGISGPVVFDVVAGSGPYNEQLIIDTIKGTSITNTVTFNGNGNTLQFSSNSNDERAVIKLRSADHFIFDNLVIDATGAGAYGYGVQLLKNADSNIIKNCTINANTGIGDYAGIVVSAMDTDPTATGNTWCDGNLFTNNTISGGNYGITLAGDPVYFSWMSNFIYDNKIVNNTITDFYEMGIYVNGTSGTVIEGNILSRPQRASVGDFQGVFVQETNAEILINRNKFSNPFGGAPNSTQAFYAIYSNMAGHETKGIISNNIIYNVNGLGAMYGFYCTSTRNMAFYHNTVSFDNQTVPGNNTAGASGFYTTNTVENLEFKNNIVTITKTGSGQKFGFNIASGDVIPLSMDKNDYYIKGPNGNNYIGYRNSPRATLSEWQSVTARDLHSYSIDPVYANLASGNLAPTIAPLNDNGDALGILTDINNATRSTATPDIGAYEFIPAPCISGVIAGNTVVTPNSGICMGTQLTLTLTGNTTSGYQTYRWQKAASAAGPWVYISDSLYVSEFKTEATGNAYYRCVVSCTGINDTSAIAQVQLNAPLPGGIYTINNGGAGDYASFTAAVNAMQCGIAGEVIFDVAPGTYNEQVYLRRIPGASAGSRVTFRSATGNAADVILTAAGTSANNYVLKIDSAGYLTFKGLTISATSNTYGRVVEFAGTASFDSLINNIITTPATTSTSNTRTAIYASPVKAESIVISGNAIRNGASGIYIAGTSINRSKNLVIENNAINGFYQYGIYTTLCNNTRITGNELTVAAPLATTSYAINSGNNDSSYNVSANRITINNTSATVYGISVSASISQLANAGRVDGNRVVGITGNTGTLYGMNVVTSQTARIVNNAISIRTNGNASYGLFTNNNIDAQVYNNTVVDASANGNNNYAAYISDNNYNDANYIDVRNNIFSHEGGGKAMYVNNIEHMYSDYNMLYTTGATLVLYDSWVGASYATLADWQAGGDLDKYSIVYKPALISTADPRPDVNAPEVWAMHGRGIQLNGNDHDFNNAPRPVSLKAGVPDLGAYEFMPVAAPPVCVASPAAPVANAQQVFTLGTDVVATINWGAAVPAGVTMKRFSGVMPTGLTAGTDHMYFYTDVAITGGGTYSYDIEQNYLDPWRGFINNENRIRLGRTDVAGTWVVDAASTVNTVSNNISQTGLTYLNRLTGLTNGTIPYPPSDSARTDSSNMGTRFWVGYGHNNNVTTFIAKIGGSARDANVTVKVHGTAWVRNYHIPANTFINTDPIPRTGASGAVLLTEGISDRGISIESDEPVSAFVEASGALAVTGSTLLVPVGSYGYEYYALAWEQKNYDLNVYSWFYVIADHDSTMVEITPSNPTLGGRVPNVPFVVTLNKGEVYQVLGAKKSENDGFDLSGSKVRSLSNLAGKCYPVAVFSGNSRAFIDCAESFVPFGNYLIQQGSPAETWGTQYLTAPTAKYNDPTAAQTNFYRILVKDPATVVRVNGQVLSNPVNNYYQYQSNTADFIEATRPVLVAEFIPGSSNICDFGNTAPEMFYIPAIDQGVRKADFYRSNISAFGDNYLTVVIPTNGVASLSIDGSNKFDSTYTHPGKAGYTVVLKRWQPADAASTVQSDSAFIALNYGLGGIDSYGVLAGKAIPASPTLPGITNIYDSSGNYSAFTCVGTPFRYSVLLPVMPTSITWKFSQAANMVPNADSVQMNPVPVQTQLVNGRTYYRFALDQDYVFPATGIYSVPVEYVHPVIASCTNTAQAVLTITVAGTPVVDIDAITTGCVGDSVQFSAIVTGSFGDVVHQLTWDFGDNTTAVGLTPSKLYAGAATYTVKADAITKVGCIASTSEPVTLKGPSVIEFVSDTVKGCAGSNVVLSIRNPQSGVAYNWYNTETGGTAAHTGTSVTISAISATKTYYVDATADGCTTRPRKAVTALYVTGVNAPVVRVDSTGAQMIKFSWSAVPGVTAYQVSVNGGITWATPSSGPGGLQHTVTGLQPGQNITLRVKAVDPDGCTDGIGEASATAVMDDVFMPNAFTPNGDNLNDVFKLEGLVVKSMQLRVFNQWGEMIFETADQSKGWDGTYKGKLQPSGVYMYVCSMVLADGSKLVKKGSVNLVR</sequence>
<dbReference type="InterPro" id="IPR013783">
    <property type="entry name" value="Ig-like_fold"/>
</dbReference>
<dbReference type="InterPro" id="IPR007110">
    <property type="entry name" value="Ig-like_dom"/>
</dbReference>
<dbReference type="SMART" id="SM00060">
    <property type="entry name" value="FN3"/>
    <property type="match status" value="1"/>
</dbReference>
<evidence type="ECO:0000313" key="5">
    <source>
        <dbReference type="Proteomes" id="UP000192276"/>
    </source>
</evidence>
<comment type="caution">
    <text evidence="4">The sequence shown here is derived from an EMBL/GenBank/DDBJ whole genome shotgun (WGS) entry which is preliminary data.</text>
</comment>
<protein>
    <recommendedName>
        <fullName evidence="6">Ig-like domain-containing protein</fullName>
    </recommendedName>
</protein>
<dbReference type="PROSITE" id="PS50835">
    <property type="entry name" value="IG_LIKE"/>
    <property type="match status" value="1"/>
</dbReference>
<dbReference type="STRING" id="550983.A4R26_07280"/>
<evidence type="ECO:0008006" key="6">
    <source>
        <dbReference type="Google" id="ProtNLM"/>
    </source>
</evidence>
<dbReference type="SUPFAM" id="SSF51126">
    <property type="entry name" value="Pectin lyase-like"/>
    <property type="match status" value="4"/>
</dbReference>
<reference evidence="5" key="1">
    <citation type="submission" date="2016-04" db="EMBL/GenBank/DDBJ databases">
        <authorList>
            <person name="Chen L."/>
            <person name="Zhuang W."/>
            <person name="Wang G."/>
        </authorList>
    </citation>
    <scope>NUCLEOTIDE SEQUENCE [LARGE SCALE GENOMIC DNA]</scope>
    <source>
        <strain evidence="5">208</strain>
    </source>
</reference>
<dbReference type="Pfam" id="PF19081">
    <property type="entry name" value="Ig_7"/>
    <property type="match status" value="1"/>
</dbReference>
<dbReference type="InterPro" id="IPR012334">
    <property type="entry name" value="Pectin_lyas_fold"/>
</dbReference>
<dbReference type="InterPro" id="IPR044023">
    <property type="entry name" value="Ig_7"/>
</dbReference>
<evidence type="ECO:0000259" key="3">
    <source>
        <dbReference type="PROSITE" id="PS50853"/>
    </source>
</evidence>
<dbReference type="InterPro" id="IPR035234">
    <property type="entry name" value="IgGFc-bd_N"/>
</dbReference>
<dbReference type="PROSITE" id="PS50093">
    <property type="entry name" value="PKD"/>
    <property type="match status" value="1"/>
</dbReference>
<dbReference type="InterPro" id="IPR036116">
    <property type="entry name" value="FN3_sf"/>
</dbReference>
<dbReference type="Proteomes" id="UP000192276">
    <property type="component" value="Unassembled WGS sequence"/>
</dbReference>
<dbReference type="RefSeq" id="WP_081170289.1">
    <property type="nucleotide sequence ID" value="NZ_LWBP01000232.1"/>
</dbReference>
<dbReference type="SMART" id="SM00710">
    <property type="entry name" value="PbH1"/>
    <property type="match status" value="22"/>
</dbReference>
<dbReference type="NCBIfam" id="TIGR04131">
    <property type="entry name" value="Bac_Flav_CTERM"/>
    <property type="match status" value="1"/>
</dbReference>
<dbReference type="Gene3D" id="2.160.20.10">
    <property type="entry name" value="Single-stranded right-handed beta-helix, Pectin lyase-like"/>
    <property type="match status" value="3"/>
</dbReference>
<dbReference type="CDD" id="cd00063">
    <property type="entry name" value="FN3"/>
    <property type="match status" value="1"/>
</dbReference>
<accession>A0A1V9ERX5</accession>
<keyword evidence="5" id="KW-1185">Reference proteome</keyword>
<dbReference type="Pfam" id="PF17517">
    <property type="entry name" value="IgGFc_binding"/>
    <property type="match status" value="1"/>
</dbReference>
<dbReference type="InterPro" id="IPR011050">
    <property type="entry name" value="Pectin_lyase_fold/virulence"/>
</dbReference>
<name>A0A1V9ERX5_9BACT</name>
<evidence type="ECO:0000259" key="2">
    <source>
        <dbReference type="PROSITE" id="PS50835"/>
    </source>
</evidence>
<feature type="domain" description="Ig-like" evidence="2">
    <location>
        <begin position="214"/>
        <end position="314"/>
    </location>
</feature>
<dbReference type="Pfam" id="PF18911">
    <property type="entry name" value="PKD_4"/>
    <property type="match status" value="1"/>
</dbReference>
<proteinExistence type="predicted"/>
<dbReference type="SUPFAM" id="SSF49299">
    <property type="entry name" value="PKD domain"/>
    <property type="match status" value="1"/>
</dbReference>
<feature type="domain" description="Fibronectin type-III" evidence="3">
    <location>
        <begin position="2809"/>
        <end position="2902"/>
    </location>
</feature>
<dbReference type="Pfam" id="PF13585">
    <property type="entry name" value="CHU_C"/>
    <property type="match status" value="1"/>
</dbReference>
<dbReference type="PROSITE" id="PS50853">
    <property type="entry name" value="FN3"/>
    <property type="match status" value="1"/>
</dbReference>
<evidence type="ECO:0000313" key="4">
    <source>
        <dbReference type="EMBL" id="OQP48899.1"/>
    </source>
</evidence>
<dbReference type="InterPro" id="IPR006626">
    <property type="entry name" value="PbH1"/>
</dbReference>
<organism evidence="4 5">
    <name type="scientific">Niastella populi</name>
    <dbReference type="NCBI Taxonomy" id="550983"/>
    <lineage>
        <taxon>Bacteria</taxon>
        <taxon>Pseudomonadati</taxon>
        <taxon>Bacteroidota</taxon>
        <taxon>Chitinophagia</taxon>
        <taxon>Chitinophagales</taxon>
        <taxon>Chitinophagaceae</taxon>
        <taxon>Niastella</taxon>
    </lineage>
</organism>
<dbReference type="Gene3D" id="2.60.40.10">
    <property type="entry name" value="Immunoglobulins"/>
    <property type="match status" value="2"/>
</dbReference>
<dbReference type="InterPro" id="IPR000601">
    <property type="entry name" value="PKD_dom"/>
</dbReference>
<dbReference type="SUPFAM" id="SSF49265">
    <property type="entry name" value="Fibronectin type III"/>
    <property type="match status" value="1"/>
</dbReference>
<evidence type="ECO:0000259" key="1">
    <source>
        <dbReference type="PROSITE" id="PS50093"/>
    </source>
</evidence>